<proteinExistence type="predicted"/>
<dbReference type="Pfam" id="PF07310">
    <property type="entry name" value="PAS_5"/>
    <property type="match status" value="1"/>
</dbReference>
<feature type="compositionally biased region" description="Basic residues" evidence="1">
    <location>
        <begin position="218"/>
        <end position="230"/>
    </location>
</feature>
<dbReference type="AlphaFoldDB" id="A0A285CSD1"/>
<dbReference type="OrthoDB" id="8478628at2"/>
<accession>A0A285CSD1</accession>
<feature type="region of interest" description="Disordered" evidence="1">
    <location>
        <begin position="192"/>
        <end position="230"/>
    </location>
</feature>
<reference evidence="3" key="1">
    <citation type="submission" date="2017-08" db="EMBL/GenBank/DDBJ databases">
        <authorList>
            <person name="Varghese N."/>
            <person name="Submissions S."/>
        </authorList>
    </citation>
    <scope>NUCLEOTIDE SEQUENCE [LARGE SCALE GENOMIC DNA]</scope>
    <source>
        <strain evidence="3">JA234</strain>
    </source>
</reference>
<evidence type="ECO:0008006" key="4">
    <source>
        <dbReference type="Google" id="ProtNLM"/>
    </source>
</evidence>
<evidence type="ECO:0000313" key="3">
    <source>
        <dbReference type="Proteomes" id="UP000219467"/>
    </source>
</evidence>
<gene>
    <name evidence="2" type="ORF">SAMN05878503_10677</name>
</gene>
<dbReference type="RefSeq" id="WP_097030353.1">
    <property type="nucleotide sequence ID" value="NZ_OAOQ01000006.1"/>
</dbReference>
<name>A0A285CSD1_9RHOB</name>
<evidence type="ECO:0000256" key="1">
    <source>
        <dbReference type="SAM" id="MobiDB-lite"/>
    </source>
</evidence>
<organism evidence="2 3">
    <name type="scientific">Cereibacter ovatus</name>
    <dbReference type="NCBI Taxonomy" id="439529"/>
    <lineage>
        <taxon>Bacteria</taxon>
        <taxon>Pseudomonadati</taxon>
        <taxon>Pseudomonadota</taxon>
        <taxon>Alphaproteobacteria</taxon>
        <taxon>Rhodobacterales</taxon>
        <taxon>Paracoccaceae</taxon>
        <taxon>Cereibacter</taxon>
    </lineage>
</organism>
<dbReference type="Proteomes" id="UP000219467">
    <property type="component" value="Unassembled WGS sequence"/>
</dbReference>
<evidence type="ECO:0000313" key="2">
    <source>
        <dbReference type="EMBL" id="SNX70500.1"/>
    </source>
</evidence>
<dbReference type="InterPro" id="IPR009922">
    <property type="entry name" value="DUF1457"/>
</dbReference>
<keyword evidence="3" id="KW-1185">Reference proteome</keyword>
<dbReference type="EMBL" id="OAOQ01000006">
    <property type="protein sequence ID" value="SNX70500.1"/>
    <property type="molecule type" value="Genomic_DNA"/>
</dbReference>
<protein>
    <recommendedName>
        <fullName evidence="4">PAS domain-containing protein</fullName>
    </recommendedName>
</protein>
<sequence>MGLGIGHPGGDRPGANAAVLAQVRGYWHTLRSQRRGALPHRSDIDPRGIANALTCAFLAERIAPGMARFRLAGTHLADLMGMDVRGMPVASLFDLDARPRLTEVLQQVLAMPGIGDLWLESPRGLGRGPLLGRMVFLPVEGDGEAPLVFGCLVTDGAIGRAPRRLTITRAVVEALDSAPARQVSRPYLPDLAESPAAYTPNRPHELFSAPMTPPPRAKPGRAHLRLVKSD</sequence>